<dbReference type="SMART" id="SM00248">
    <property type="entry name" value="ANK"/>
    <property type="match status" value="7"/>
</dbReference>
<evidence type="ECO:0000313" key="4">
    <source>
        <dbReference type="Proteomes" id="UP000229044"/>
    </source>
</evidence>
<gene>
    <name evidence="3" type="ORF">CLH62_15485</name>
</gene>
<dbReference type="RefSeq" id="WP_099619094.1">
    <property type="nucleotide sequence ID" value="NZ_KZ319341.1"/>
</dbReference>
<feature type="chain" id="PRO_5013578719" evidence="2">
    <location>
        <begin position="23"/>
        <end position="304"/>
    </location>
</feature>
<keyword evidence="1" id="KW-0040">ANK repeat</keyword>
<dbReference type="OrthoDB" id="5918649at2"/>
<dbReference type="SUPFAM" id="SSF48403">
    <property type="entry name" value="Ankyrin repeat"/>
    <property type="match status" value="1"/>
</dbReference>
<feature type="repeat" description="ANK" evidence="1">
    <location>
        <begin position="212"/>
        <end position="251"/>
    </location>
</feature>
<feature type="signal peptide" evidence="2">
    <location>
        <begin position="1"/>
        <end position="22"/>
    </location>
</feature>
<dbReference type="EMBL" id="NTFI01000005">
    <property type="protein sequence ID" value="PHQ24317.1"/>
    <property type="molecule type" value="Genomic_DNA"/>
</dbReference>
<dbReference type="Pfam" id="PF00023">
    <property type="entry name" value="Ank"/>
    <property type="match status" value="1"/>
</dbReference>
<dbReference type="PROSITE" id="PS50088">
    <property type="entry name" value="ANK_REPEAT"/>
    <property type="match status" value="5"/>
</dbReference>
<proteinExistence type="predicted"/>
<dbReference type="Gene3D" id="1.25.40.20">
    <property type="entry name" value="Ankyrin repeat-containing domain"/>
    <property type="match status" value="2"/>
</dbReference>
<name>A0A2G1VC17_9GAMM</name>
<reference evidence="3 4" key="1">
    <citation type="submission" date="2017-09" db="EMBL/GenBank/DDBJ databases">
        <title>The draft genome sequences of Marinobacter guineae M3B.</title>
        <authorList>
            <person name="Cao J."/>
        </authorList>
    </citation>
    <scope>NUCLEOTIDE SEQUENCE [LARGE SCALE GENOMIC DNA]</scope>
    <source>
        <strain evidence="3 4">M3B</strain>
    </source>
</reference>
<dbReference type="Proteomes" id="UP000229044">
    <property type="component" value="Unassembled WGS sequence"/>
</dbReference>
<feature type="repeat" description="ANK" evidence="1">
    <location>
        <begin position="80"/>
        <end position="112"/>
    </location>
</feature>
<evidence type="ECO:0000256" key="2">
    <source>
        <dbReference type="SAM" id="SignalP"/>
    </source>
</evidence>
<feature type="repeat" description="ANK" evidence="1">
    <location>
        <begin position="252"/>
        <end position="284"/>
    </location>
</feature>
<protein>
    <submittedName>
        <fullName evidence="3">Uncharacterized protein</fullName>
    </submittedName>
</protein>
<dbReference type="InterPro" id="IPR036770">
    <property type="entry name" value="Ankyrin_rpt-contain_sf"/>
</dbReference>
<feature type="repeat" description="ANK" evidence="1">
    <location>
        <begin position="113"/>
        <end position="145"/>
    </location>
</feature>
<dbReference type="Pfam" id="PF12796">
    <property type="entry name" value="Ank_2"/>
    <property type="match status" value="2"/>
</dbReference>
<evidence type="ECO:0000313" key="3">
    <source>
        <dbReference type="EMBL" id="PHQ24317.1"/>
    </source>
</evidence>
<dbReference type="PROSITE" id="PS50297">
    <property type="entry name" value="ANK_REP_REGION"/>
    <property type="match status" value="4"/>
</dbReference>
<dbReference type="PRINTS" id="PR01415">
    <property type="entry name" value="ANKYRIN"/>
</dbReference>
<organism evidence="3 4">
    <name type="scientific">Marinobacter guineae</name>
    <dbReference type="NCBI Taxonomy" id="432303"/>
    <lineage>
        <taxon>Bacteria</taxon>
        <taxon>Pseudomonadati</taxon>
        <taxon>Pseudomonadota</taxon>
        <taxon>Gammaproteobacteria</taxon>
        <taxon>Pseudomonadales</taxon>
        <taxon>Marinobacteraceae</taxon>
        <taxon>Marinobacter</taxon>
    </lineage>
</organism>
<dbReference type="AlphaFoldDB" id="A0A2G1VC17"/>
<dbReference type="PANTHER" id="PTHR24183:SF1">
    <property type="entry name" value="FIBRONECTIN TYPE 3 AND ANKYRIN REPEAT DOMAINS PROTEIN 1"/>
    <property type="match status" value="1"/>
</dbReference>
<sequence length="304" mass="31963">MNKQKLWLLLVSALIVPVPALGQPASLVCDALVQRLEQSAAALEGRHLNEALFQGAEVKCEGVVADLLARGASVEARNRRGESALSVAAKRGAIDVASLLISAGADIHHRDLSDSTPLLLAAEARRTRMVKFLLEAGADVNIQNKKGVTALAAAAFNGDSRTVSLLLDAGAKPDRPDESGKVALIYAAGKADTRIVSQLLAAGADADGIWGNDLTPLMWAAGHANDAPRLAAIETAELLLEAGADLSRVDNRGRDALMIAASRGHDQMVRFLIGKGATTDRKDKSGKSAYDLATNDELRTLLAR</sequence>
<keyword evidence="4" id="KW-1185">Reference proteome</keyword>
<dbReference type="PANTHER" id="PTHR24183">
    <property type="entry name" value="FIBRONECTIN TYPE 3 AND ANKYRIN REPEAT DOMAINS PROTEIN 1"/>
    <property type="match status" value="1"/>
</dbReference>
<accession>A0A2G1VC17</accession>
<evidence type="ECO:0000256" key="1">
    <source>
        <dbReference type="PROSITE-ProRule" id="PRU00023"/>
    </source>
</evidence>
<feature type="repeat" description="ANK" evidence="1">
    <location>
        <begin position="146"/>
        <end position="178"/>
    </location>
</feature>
<keyword evidence="2" id="KW-0732">Signal</keyword>
<comment type="caution">
    <text evidence="3">The sequence shown here is derived from an EMBL/GenBank/DDBJ whole genome shotgun (WGS) entry which is preliminary data.</text>
</comment>
<dbReference type="InterPro" id="IPR002110">
    <property type="entry name" value="Ankyrin_rpt"/>
</dbReference>